<gene>
    <name evidence="2" type="ORF">E2C01_039926</name>
</gene>
<dbReference type="Proteomes" id="UP000324222">
    <property type="component" value="Unassembled WGS sequence"/>
</dbReference>
<comment type="caution">
    <text evidence="2">The sequence shown here is derived from an EMBL/GenBank/DDBJ whole genome shotgun (WGS) entry which is preliminary data.</text>
</comment>
<evidence type="ECO:0000313" key="3">
    <source>
        <dbReference type="Proteomes" id="UP000324222"/>
    </source>
</evidence>
<proteinExistence type="predicted"/>
<keyword evidence="3" id="KW-1185">Reference proteome</keyword>
<accession>A0A5B7FPC5</accession>
<dbReference type="AlphaFoldDB" id="A0A5B7FPC5"/>
<feature type="region of interest" description="Disordered" evidence="1">
    <location>
        <begin position="32"/>
        <end position="56"/>
    </location>
</feature>
<protein>
    <submittedName>
        <fullName evidence="2">Uncharacterized protein</fullName>
    </submittedName>
</protein>
<evidence type="ECO:0000256" key="1">
    <source>
        <dbReference type="SAM" id="MobiDB-lite"/>
    </source>
</evidence>
<sequence length="183" mass="20803">MWRRSAVARQGGREGWATVTVTEARLRTMQRVRRRQGGRHRRAAGRGQPAHSPTRMLPRCLSTQPLPWGLGVFFTYLPSNCSKGVNFCFYHRLLHNDLTLLKGRASQCSTRSTQRFLCREKRHSILVGMKCGCPTVAMKIREILNVWNLSKTQTICFESQVTGSQPRVVGPSPVPYLPHLTRC</sequence>
<feature type="compositionally biased region" description="Basic residues" evidence="1">
    <location>
        <begin position="32"/>
        <end position="44"/>
    </location>
</feature>
<reference evidence="2 3" key="1">
    <citation type="submission" date="2019-05" db="EMBL/GenBank/DDBJ databases">
        <title>Another draft genome of Portunus trituberculatus and its Hox gene families provides insights of decapod evolution.</title>
        <authorList>
            <person name="Jeong J.-H."/>
            <person name="Song I."/>
            <person name="Kim S."/>
            <person name="Choi T."/>
            <person name="Kim D."/>
            <person name="Ryu S."/>
            <person name="Kim W."/>
        </authorList>
    </citation>
    <scope>NUCLEOTIDE SEQUENCE [LARGE SCALE GENOMIC DNA]</scope>
    <source>
        <tissue evidence="2">Muscle</tissue>
    </source>
</reference>
<evidence type="ECO:0000313" key="2">
    <source>
        <dbReference type="EMBL" id="MPC46214.1"/>
    </source>
</evidence>
<organism evidence="2 3">
    <name type="scientific">Portunus trituberculatus</name>
    <name type="common">Swimming crab</name>
    <name type="synonym">Neptunus trituberculatus</name>
    <dbReference type="NCBI Taxonomy" id="210409"/>
    <lineage>
        <taxon>Eukaryota</taxon>
        <taxon>Metazoa</taxon>
        <taxon>Ecdysozoa</taxon>
        <taxon>Arthropoda</taxon>
        <taxon>Crustacea</taxon>
        <taxon>Multicrustacea</taxon>
        <taxon>Malacostraca</taxon>
        <taxon>Eumalacostraca</taxon>
        <taxon>Eucarida</taxon>
        <taxon>Decapoda</taxon>
        <taxon>Pleocyemata</taxon>
        <taxon>Brachyura</taxon>
        <taxon>Eubrachyura</taxon>
        <taxon>Portunoidea</taxon>
        <taxon>Portunidae</taxon>
        <taxon>Portuninae</taxon>
        <taxon>Portunus</taxon>
    </lineage>
</organism>
<name>A0A5B7FPC5_PORTR</name>
<dbReference type="EMBL" id="VSRR010007098">
    <property type="protein sequence ID" value="MPC46214.1"/>
    <property type="molecule type" value="Genomic_DNA"/>
</dbReference>